<comment type="caution">
    <text evidence="2">The sequence shown here is derived from an EMBL/GenBank/DDBJ whole genome shotgun (WGS) entry which is preliminary data.</text>
</comment>
<dbReference type="EMBL" id="JBHSMP010000003">
    <property type="protein sequence ID" value="MFC5427297.1"/>
    <property type="molecule type" value="Genomic_DNA"/>
</dbReference>
<reference evidence="3" key="1">
    <citation type="journal article" date="2019" name="Int. J. Syst. Evol. Microbiol.">
        <title>The Global Catalogue of Microorganisms (GCM) 10K type strain sequencing project: providing services to taxonomists for standard genome sequencing and annotation.</title>
        <authorList>
            <consortium name="The Broad Institute Genomics Platform"/>
            <consortium name="The Broad Institute Genome Sequencing Center for Infectious Disease"/>
            <person name="Wu L."/>
            <person name="Ma J."/>
        </authorList>
    </citation>
    <scope>NUCLEOTIDE SEQUENCE [LARGE SCALE GENOMIC DNA]</scope>
    <source>
        <strain evidence="3">CCUG 56042</strain>
    </source>
</reference>
<evidence type="ECO:0000313" key="3">
    <source>
        <dbReference type="Proteomes" id="UP001596103"/>
    </source>
</evidence>
<organism evidence="2 3">
    <name type="scientific">Paraburkholderia denitrificans</name>
    <dbReference type="NCBI Taxonomy" id="694025"/>
    <lineage>
        <taxon>Bacteria</taxon>
        <taxon>Pseudomonadati</taxon>
        <taxon>Pseudomonadota</taxon>
        <taxon>Betaproteobacteria</taxon>
        <taxon>Burkholderiales</taxon>
        <taxon>Burkholderiaceae</taxon>
        <taxon>Paraburkholderia</taxon>
    </lineage>
</organism>
<dbReference type="InterPro" id="IPR012312">
    <property type="entry name" value="Hemerythrin-like"/>
</dbReference>
<dbReference type="Gene3D" id="1.20.120.520">
    <property type="entry name" value="nmb1532 protein domain like"/>
    <property type="match status" value="1"/>
</dbReference>
<evidence type="ECO:0000313" key="2">
    <source>
        <dbReference type="EMBL" id="MFC5427297.1"/>
    </source>
</evidence>
<accession>A0ABW0J2Q0</accession>
<dbReference type="Pfam" id="PF01814">
    <property type="entry name" value="Hemerythrin"/>
    <property type="match status" value="1"/>
</dbReference>
<dbReference type="RefSeq" id="WP_377708652.1">
    <property type="nucleotide sequence ID" value="NZ_JBHSMP010000003.1"/>
</dbReference>
<name>A0ABW0J2Q0_9BURK</name>
<sequence>MLKACHERIAAQCATLDKLTAYLPEHGSDAQAQQAARNIMRYFDVAGAHHHADEEQDLFPMLVEVGRRQGQAVDELIASLLGEHRSMEAAWARLRAVLADIAEGKAQLLERAGVDDFISAYASHIAKEERDVLAFAEANLDREQLASLSAVMVARRSAAHQ</sequence>
<gene>
    <name evidence="2" type="ORF">ACFPTO_00485</name>
</gene>
<keyword evidence="3" id="KW-1185">Reference proteome</keyword>
<proteinExistence type="predicted"/>
<feature type="domain" description="Hemerythrin-like" evidence="1">
    <location>
        <begin position="2"/>
        <end position="135"/>
    </location>
</feature>
<dbReference type="Proteomes" id="UP001596103">
    <property type="component" value="Unassembled WGS sequence"/>
</dbReference>
<evidence type="ECO:0000259" key="1">
    <source>
        <dbReference type="Pfam" id="PF01814"/>
    </source>
</evidence>
<protein>
    <submittedName>
        <fullName evidence="2">Hemerythrin domain-containing protein</fullName>
    </submittedName>
</protein>
<dbReference type="CDD" id="cd12108">
    <property type="entry name" value="Hr-like"/>
    <property type="match status" value="1"/>
</dbReference>